<feature type="non-terminal residue" evidence="2">
    <location>
        <position position="130"/>
    </location>
</feature>
<dbReference type="Proteomes" id="UP000410492">
    <property type="component" value="Unassembled WGS sequence"/>
</dbReference>
<feature type="compositionally biased region" description="Low complexity" evidence="1">
    <location>
        <begin position="64"/>
        <end position="77"/>
    </location>
</feature>
<organism evidence="2 3">
    <name type="scientific">Callosobruchus maculatus</name>
    <name type="common">Southern cowpea weevil</name>
    <name type="synonym">Pulse bruchid</name>
    <dbReference type="NCBI Taxonomy" id="64391"/>
    <lineage>
        <taxon>Eukaryota</taxon>
        <taxon>Metazoa</taxon>
        <taxon>Ecdysozoa</taxon>
        <taxon>Arthropoda</taxon>
        <taxon>Hexapoda</taxon>
        <taxon>Insecta</taxon>
        <taxon>Pterygota</taxon>
        <taxon>Neoptera</taxon>
        <taxon>Endopterygota</taxon>
        <taxon>Coleoptera</taxon>
        <taxon>Polyphaga</taxon>
        <taxon>Cucujiformia</taxon>
        <taxon>Chrysomeloidea</taxon>
        <taxon>Chrysomelidae</taxon>
        <taxon>Bruchinae</taxon>
        <taxon>Bruchini</taxon>
        <taxon>Callosobruchus</taxon>
    </lineage>
</organism>
<protein>
    <submittedName>
        <fullName evidence="2">Uncharacterized protein</fullName>
    </submittedName>
</protein>
<keyword evidence="3" id="KW-1185">Reference proteome</keyword>
<dbReference type="OrthoDB" id="74178at2759"/>
<gene>
    <name evidence="2" type="ORF">CALMAC_LOCUS3290</name>
</gene>
<accession>A0A653BRZ2</accession>
<dbReference type="EMBL" id="CAACVG010004406">
    <property type="protein sequence ID" value="VEN38378.1"/>
    <property type="molecule type" value="Genomic_DNA"/>
</dbReference>
<evidence type="ECO:0000313" key="3">
    <source>
        <dbReference type="Proteomes" id="UP000410492"/>
    </source>
</evidence>
<proteinExistence type="predicted"/>
<dbReference type="AlphaFoldDB" id="A0A653BRZ2"/>
<evidence type="ECO:0000313" key="2">
    <source>
        <dbReference type="EMBL" id="VEN38378.1"/>
    </source>
</evidence>
<reference evidence="2 3" key="1">
    <citation type="submission" date="2019-01" db="EMBL/GenBank/DDBJ databases">
        <authorList>
            <person name="Sayadi A."/>
        </authorList>
    </citation>
    <scope>NUCLEOTIDE SEQUENCE [LARGE SCALE GENOMIC DNA]</scope>
</reference>
<sequence>QILIDTQPQSSKDVPQLLLKTNIIDIPLESDVTTSTESSQLELSMDDGSHSDKTMIGSDNMMESSSDTSTTTETSSHSAYLKNMLADAMTEKPVVTATEPKLSDFKNSVTVTTDTNKNNLLESVSASQIE</sequence>
<feature type="non-terminal residue" evidence="2">
    <location>
        <position position="1"/>
    </location>
</feature>
<name>A0A653BRZ2_CALMS</name>
<feature type="compositionally biased region" description="Low complexity" evidence="1">
    <location>
        <begin position="33"/>
        <end position="43"/>
    </location>
</feature>
<feature type="region of interest" description="Disordered" evidence="1">
    <location>
        <begin position="30"/>
        <end position="77"/>
    </location>
</feature>
<evidence type="ECO:0000256" key="1">
    <source>
        <dbReference type="SAM" id="MobiDB-lite"/>
    </source>
</evidence>